<dbReference type="OrthoDB" id="5470806at2"/>
<feature type="domain" description="CBS" evidence="2">
    <location>
        <begin position="7"/>
        <end position="66"/>
    </location>
</feature>
<dbReference type="EMBL" id="CP014206">
    <property type="protein sequence ID" value="AMK11283.1"/>
    <property type="molecule type" value="Genomic_DNA"/>
</dbReference>
<evidence type="ECO:0000256" key="1">
    <source>
        <dbReference type="PROSITE-ProRule" id="PRU00703"/>
    </source>
</evidence>
<dbReference type="AlphaFoldDB" id="A0A126QMH5"/>
<organism evidence="4 6">
    <name type="scientific">Pseudodesulfovibrio indicus</name>
    <dbReference type="NCBI Taxonomy" id="1716143"/>
    <lineage>
        <taxon>Bacteria</taxon>
        <taxon>Pseudomonadati</taxon>
        <taxon>Thermodesulfobacteriota</taxon>
        <taxon>Desulfovibrionia</taxon>
        <taxon>Desulfovibrionales</taxon>
        <taxon>Desulfovibrionaceae</taxon>
    </lineage>
</organism>
<dbReference type="CDD" id="cd02205">
    <property type="entry name" value="CBS_pair_SF"/>
    <property type="match status" value="1"/>
</dbReference>
<dbReference type="SMART" id="SM00116">
    <property type="entry name" value="CBS"/>
    <property type="match status" value="1"/>
</dbReference>
<evidence type="ECO:0000313" key="3">
    <source>
        <dbReference type="EMBL" id="AMK11283.1"/>
    </source>
</evidence>
<reference evidence="3 5" key="1">
    <citation type="journal article" date="2016" name="Front. Microbiol.">
        <title>Genome Sequence of the Piezophilic, Mesophilic Sulfate-Reducing Bacterium Desulfovibrio indicus J2T.</title>
        <authorList>
            <person name="Cao J."/>
            <person name="Maignien L."/>
            <person name="Shao Z."/>
            <person name="Alain K."/>
            <person name="Jebbar M."/>
        </authorList>
    </citation>
    <scope>NUCLEOTIDE SEQUENCE [LARGE SCALE GENOMIC DNA]</scope>
    <source>
        <strain evidence="3 5">J2</strain>
    </source>
</reference>
<dbReference type="Proteomes" id="UP000055611">
    <property type="component" value="Chromosome"/>
</dbReference>
<dbReference type="KEGG" id="dej:AWY79_09220"/>
<evidence type="ECO:0000259" key="2">
    <source>
        <dbReference type="PROSITE" id="PS51371"/>
    </source>
</evidence>
<dbReference type="Pfam" id="PF00571">
    <property type="entry name" value="CBS"/>
    <property type="match status" value="1"/>
</dbReference>
<dbReference type="Proteomes" id="UP000295506">
    <property type="component" value="Unassembled WGS sequence"/>
</dbReference>
<dbReference type="InterPro" id="IPR000644">
    <property type="entry name" value="CBS_dom"/>
</dbReference>
<dbReference type="EMBL" id="SOBK01000015">
    <property type="protein sequence ID" value="TDT85568.1"/>
    <property type="molecule type" value="Genomic_DNA"/>
</dbReference>
<protein>
    <submittedName>
        <fullName evidence="4">CBS domain protein</fullName>
    </submittedName>
</protein>
<dbReference type="PROSITE" id="PS51371">
    <property type="entry name" value="CBS"/>
    <property type="match status" value="1"/>
</dbReference>
<keyword evidence="5" id="KW-1185">Reference proteome</keyword>
<evidence type="ECO:0000313" key="6">
    <source>
        <dbReference type="Proteomes" id="UP000295506"/>
    </source>
</evidence>
<name>A0A126QMH5_9BACT</name>
<evidence type="ECO:0000313" key="5">
    <source>
        <dbReference type="Proteomes" id="UP000055611"/>
    </source>
</evidence>
<dbReference type="RefSeq" id="WP_066802765.1">
    <property type="nucleotide sequence ID" value="NZ_CP014206.1"/>
</dbReference>
<evidence type="ECO:0000313" key="4">
    <source>
        <dbReference type="EMBL" id="TDT85568.1"/>
    </source>
</evidence>
<proteinExistence type="predicted"/>
<sequence length="173" mass="19164">MKIKDLMIPVDDYLTLGIEATLGDAAETLRKGGHRDILVVDGNGAFAGVLTMMDIITALEPNYKKLFKKDLDSDILSNRYVAEQFKEFNLWSDTLTNICARGVGISVKDAMHVPADNHYINEDDSIETGLHMFMVGTPQPLIVRSNGKVSGLLRMSDVFNELIGRMHTCAMSE</sequence>
<accession>A0A126QMH5</accession>
<reference evidence="4 6" key="2">
    <citation type="submission" date="2019-03" db="EMBL/GenBank/DDBJ databases">
        <title>Genomic Encyclopedia of Type Strains, Phase IV (KMG-IV): sequencing the most valuable type-strain genomes for metagenomic binning, comparative biology and taxonomic classification.</title>
        <authorList>
            <person name="Goeker M."/>
        </authorList>
    </citation>
    <scope>NUCLEOTIDE SEQUENCE [LARGE SCALE GENOMIC DNA]</scope>
    <source>
        <strain evidence="4 6">DSM 101483</strain>
    </source>
</reference>
<dbReference type="SUPFAM" id="SSF54631">
    <property type="entry name" value="CBS-domain pair"/>
    <property type="match status" value="1"/>
</dbReference>
<dbReference type="Gene3D" id="3.10.580.10">
    <property type="entry name" value="CBS-domain"/>
    <property type="match status" value="1"/>
</dbReference>
<keyword evidence="1" id="KW-0129">CBS domain</keyword>
<dbReference type="InterPro" id="IPR046342">
    <property type="entry name" value="CBS_dom_sf"/>
</dbReference>
<gene>
    <name evidence="3" type="ORF">AWY79_09220</name>
    <name evidence="4" type="ORF">EDC59_11546</name>
</gene>